<keyword evidence="1" id="KW-0614">Plasmid</keyword>
<evidence type="ECO:0000313" key="1">
    <source>
        <dbReference type="EMBL" id="WXK40633.1"/>
    </source>
</evidence>
<geneLocation type="plasmid" evidence="1 2">
    <name>unnamed</name>
</geneLocation>
<name>A0ABZ2Q2U1_9BURK</name>
<organism evidence="1 2">
    <name type="scientific">Mycetohabitans rhizoxinica</name>
    <dbReference type="NCBI Taxonomy" id="412963"/>
    <lineage>
        <taxon>Bacteria</taxon>
        <taxon>Pseudomonadati</taxon>
        <taxon>Pseudomonadota</taxon>
        <taxon>Betaproteobacteria</taxon>
        <taxon>Burkholderiales</taxon>
        <taxon>Burkholderiaceae</taxon>
        <taxon>Mycetohabitans</taxon>
    </lineage>
</organism>
<accession>A0ABZ2Q2U1</accession>
<dbReference type="Proteomes" id="UP001493153">
    <property type="component" value="Plasmid unnamed"/>
</dbReference>
<gene>
    <name evidence="1" type="ORF">IHE29_15770</name>
</gene>
<sequence>MYKWALDMSIAQHFVAGEGSVCPPNQQHFTPVPDDTEALSQFACDTTNLPWLIFRAAFRAEHLAQLPARARALLAALARTVDAQRPYAAIFARRELLTGRALQSMRTFYRGLDDLEAAGLIDRPPQKRHGGVGLFGRAYLHLTPKAATLLGLVEPQDEVSAPALDTTTANAPAIPTSSTQSSTLPSANMADGAIYKDLYPTAFQKRQPGALPQDLERLTSLGFNKFFIFKLMAEARKSGKRLSDVVDMCWHSLKKAVAPIAYLRSLLRKPVDFSHQARQRRDEAHQRTQHDAEHRSLTQALHDAAGLTFVDPTKGLTVEIGEDGASALLHLPGETRPRSAAGTRMSDIARAIVSGQLQRSAKVCHSAHQAVDGSCKRSEKTSEEGGQVAGSLTHVQQMRELLKRRATAYSFSA</sequence>
<protein>
    <submittedName>
        <fullName evidence="1">Replication protein O</fullName>
    </submittedName>
</protein>
<proteinExistence type="predicted"/>
<dbReference type="EMBL" id="CP062177">
    <property type="protein sequence ID" value="WXK40633.1"/>
    <property type="molecule type" value="Genomic_DNA"/>
</dbReference>
<evidence type="ECO:0000313" key="2">
    <source>
        <dbReference type="Proteomes" id="UP001493153"/>
    </source>
</evidence>
<keyword evidence="2" id="KW-1185">Reference proteome</keyword>
<reference evidence="1 2" key="1">
    <citation type="submission" date="2020-09" db="EMBL/GenBank/DDBJ databases">
        <title>Genome sequences of Mycetohabitans spp.</title>
        <authorList>
            <person name="Carter M.E."/>
            <person name="Carpenter S.C.D."/>
            <person name="Bogdanove A.J."/>
        </authorList>
    </citation>
    <scope>NUCLEOTIDE SEQUENCE [LARGE SCALE GENOMIC DNA]</scope>
    <source>
        <strain evidence="1 2">B12</strain>
        <plasmid evidence="1 2">unnamed</plasmid>
    </source>
</reference>